<dbReference type="SUPFAM" id="SSF52833">
    <property type="entry name" value="Thioredoxin-like"/>
    <property type="match status" value="1"/>
</dbReference>
<keyword evidence="3" id="KW-0808">Transferase</keyword>
<evidence type="ECO:0000259" key="2">
    <source>
        <dbReference type="PROSITE" id="PS50405"/>
    </source>
</evidence>
<gene>
    <name evidence="3" type="ORF">ABID27_000743</name>
</gene>
<dbReference type="InterPro" id="IPR004045">
    <property type="entry name" value="Glutathione_S-Trfase_N"/>
</dbReference>
<dbReference type="InterPro" id="IPR040079">
    <property type="entry name" value="Glutathione_S-Trfase"/>
</dbReference>
<dbReference type="Pfam" id="PF02798">
    <property type="entry name" value="GST_N"/>
    <property type="match status" value="1"/>
</dbReference>
<dbReference type="InterPro" id="IPR010987">
    <property type="entry name" value="Glutathione-S-Trfase_C-like"/>
</dbReference>
<dbReference type="SFLD" id="SFLDG01150">
    <property type="entry name" value="Main.1:_Beta-like"/>
    <property type="match status" value="1"/>
</dbReference>
<dbReference type="SFLD" id="SFLDG00358">
    <property type="entry name" value="Main_(cytGST)"/>
    <property type="match status" value="1"/>
</dbReference>
<reference evidence="3 4" key="1">
    <citation type="submission" date="2024-06" db="EMBL/GenBank/DDBJ databases">
        <title>Genomic Encyclopedia of Type Strains, Phase IV (KMG-IV): sequencing the most valuable type-strain genomes for metagenomic binning, comparative biology and taxonomic classification.</title>
        <authorList>
            <person name="Goeker M."/>
        </authorList>
    </citation>
    <scope>NUCLEOTIDE SEQUENCE [LARGE SCALE GENOMIC DNA]</scope>
    <source>
        <strain evidence="3 4">DSM 15349</strain>
    </source>
</reference>
<comment type="caution">
    <text evidence="3">The sequence shown here is derived from an EMBL/GenBank/DDBJ whole genome shotgun (WGS) entry which is preliminary data.</text>
</comment>
<dbReference type="SUPFAM" id="SSF47616">
    <property type="entry name" value="GST C-terminal domain-like"/>
    <property type="match status" value="1"/>
</dbReference>
<dbReference type="PROSITE" id="PS50405">
    <property type="entry name" value="GST_CTER"/>
    <property type="match status" value="1"/>
</dbReference>
<dbReference type="EC" id="2.5.1.18" evidence="3"/>
<keyword evidence="4" id="KW-1185">Reference proteome</keyword>
<name>A0ABV2JJN4_9STRE</name>
<feature type="domain" description="GST N-terminal" evidence="1">
    <location>
        <begin position="1"/>
        <end position="75"/>
    </location>
</feature>
<dbReference type="Pfam" id="PF14497">
    <property type="entry name" value="GST_C_3"/>
    <property type="match status" value="1"/>
</dbReference>
<dbReference type="Gene3D" id="1.20.1050.10">
    <property type="match status" value="1"/>
</dbReference>
<dbReference type="EMBL" id="JBEPMK010000002">
    <property type="protein sequence ID" value="MET3644121.1"/>
    <property type="molecule type" value="Genomic_DNA"/>
</dbReference>
<dbReference type="PANTHER" id="PTHR44051">
    <property type="entry name" value="GLUTATHIONE S-TRANSFERASE-RELATED"/>
    <property type="match status" value="1"/>
</dbReference>
<protein>
    <submittedName>
        <fullName evidence="3">Glutathione S-transferase</fullName>
        <ecNumber evidence="3">2.5.1.18</ecNumber>
    </submittedName>
</protein>
<feature type="domain" description="GST C-terminal" evidence="2">
    <location>
        <begin position="81"/>
        <end position="203"/>
    </location>
</feature>
<accession>A0ABV2JJN4</accession>
<evidence type="ECO:0000313" key="3">
    <source>
        <dbReference type="EMBL" id="MET3644121.1"/>
    </source>
</evidence>
<evidence type="ECO:0000259" key="1">
    <source>
        <dbReference type="PROSITE" id="PS50404"/>
    </source>
</evidence>
<dbReference type="SFLD" id="SFLDS00019">
    <property type="entry name" value="Glutathione_Transferase_(cytos"/>
    <property type="match status" value="1"/>
</dbReference>
<dbReference type="PANTHER" id="PTHR44051:SF8">
    <property type="entry name" value="GLUTATHIONE S-TRANSFERASE GSTA"/>
    <property type="match status" value="1"/>
</dbReference>
<dbReference type="RefSeq" id="WP_354280337.1">
    <property type="nucleotide sequence ID" value="NZ_JBEPMK010000002.1"/>
</dbReference>
<dbReference type="Proteomes" id="UP001549055">
    <property type="component" value="Unassembled WGS sequence"/>
</dbReference>
<proteinExistence type="predicted"/>
<dbReference type="CDD" id="cd03057">
    <property type="entry name" value="GST_N_Beta"/>
    <property type="match status" value="1"/>
</dbReference>
<evidence type="ECO:0000313" key="4">
    <source>
        <dbReference type="Proteomes" id="UP001549055"/>
    </source>
</evidence>
<dbReference type="InterPro" id="IPR036249">
    <property type="entry name" value="Thioredoxin-like_sf"/>
</dbReference>
<dbReference type="InterPro" id="IPR036282">
    <property type="entry name" value="Glutathione-S-Trfase_C_sf"/>
</dbReference>
<dbReference type="InterPro" id="IPR004046">
    <property type="entry name" value="GST_C"/>
</dbReference>
<dbReference type="Gene3D" id="3.40.30.10">
    <property type="entry name" value="Glutaredoxin"/>
    <property type="match status" value="1"/>
</dbReference>
<dbReference type="GO" id="GO:0004364">
    <property type="term" value="F:glutathione transferase activity"/>
    <property type="evidence" value="ECO:0007669"/>
    <property type="project" value="UniProtKB-EC"/>
</dbReference>
<dbReference type="PROSITE" id="PS50404">
    <property type="entry name" value="GST_NTER"/>
    <property type="match status" value="1"/>
</dbReference>
<organism evidence="3 4">
    <name type="scientific">Streptococcus gallinaceus</name>
    <dbReference type="NCBI Taxonomy" id="165758"/>
    <lineage>
        <taxon>Bacteria</taxon>
        <taxon>Bacillati</taxon>
        <taxon>Bacillota</taxon>
        <taxon>Bacilli</taxon>
        <taxon>Lactobacillales</taxon>
        <taxon>Streptococcaceae</taxon>
        <taxon>Streptococcus</taxon>
    </lineage>
</organism>
<sequence length="203" mass="23257">MKLYYAPGTCALACWIALEWAGAEYSVEKVNPRSEEYKKINPLAMVPALEIGLSRPMTQADAILQYIAEKYPESQLGSAEGLENQFEFNETMAFLTGDFHPAFWPMFVPFRYTVSKKTADLENVREASYPLIDKVMNHLDHLIGDRGHVYQNKRSVADAYAFVMALWSEKTPKTWKDYPHLSTFMEQMMQDPVVQSVLEQANQ</sequence>
<dbReference type="CDD" id="cd03188">
    <property type="entry name" value="GST_C_Beta"/>
    <property type="match status" value="1"/>
</dbReference>